<name>A0AAU6RA21_9STAP</name>
<accession>A0AAU6RA21</accession>
<dbReference type="RefSeq" id="WP_420494078.1">
    <property type="nucleotide sequence ID" value="NZ_CP124577.1"/>
</dbReference>
<organism evidence="1">
    <name type="scientific">Macrococcus psychrotolerans</name>
    <dbReference type="NCBI Taxonomy" id="3039389"/>
    <lineage>
        <taxon>Bacteria</taxon>
        <taxon>Bacillati</taxon>
        <taxon>Bacillota</taxon>
        <taxon>Bacilli</taxon>
        <taxon>Bacillales</taxon>
        <taxon>Staphylococcaceae</taxon>
        <taxon>Macrococcus</taxon>
    </lineage>
</organism>
<sequence length="108" mass="12429">MSKLEREINDDGLVDAFYNDTDELIIFIDEKNNILTMNQAAQKVIDLHDNIDGLTRNLCRTCLGVTSENAIMECKDCFIKREQNNQSFQLFLKDENGSLNRIQHLTSC</sequence>
<dbReference type="AlphaFoldDB" id="A0AAU6RA21"/>
<dbReference type="EMBL" id="CP124577">
    <property type="protein sequence ID" value="WZE66817.1"/>
    <property type="molecule type" value="Genomic_DNA"/>
</dbReference>
<gene>
    <name evidence="1" type="ORF">QA541_00715</name>
</gene>
<proteinExistence type="predicted"/>
<evidence type="ECO:0000313" key="1">
    <source>
        <dbReference type="EMBL" id="WZE66817.1"/>
    </source>
</evidence>
<reference evidence="1" key="1">
    <citation type="submission" date="2023-04" db="EMBL/GenBank/DDBJ databases">
        <title>Macrococci isolated from food, foodproducing animals, and human clinical materials.</title>
        <authorList>
            <person name="Maslanova I."/>
            <person name="Svec P."/>
            <person name="Sedlacek I."/>
            <person name="Novakova D."/>
            <person name="Keller J.E."/>
            <person name="Schwendener S."/>
            <person name="Finstrlova A."/>
            <person name="Botka T."/>
            <person name="Kovarovic V."/>
            <person name="Petras P."/>
            <person name="Perreten V."/>
            <person name="Pantucek R."/>
        </authorList>
    </citation>
    <scope>NUCLEOTIDE SEQUENCE</scope>
    <source>
        <strain evidence="1">NRL/St 21/332</strain>
    </source>
</reference>
<protein>
    <submittedName>
        <fullName evidence="1">Uncharacterized protein</fullName>
    </submittedName>
</protein>